<dbReference type="InterPro" id="IPR011990">
    <property type="entry name" value="TPR-like_helical_dom_sf"/>
</dbReference>
<accession>A0AAW2J829</accession>
<comment type="caution">
    <text evidence="3">The sequence shown here is derived from an EMBL/GenBank/DDBJ whole genome shotgun (WGS) entry which is preliminary data.</text>
</comment>
<dbReference type="Pfam" id="PF01535">
    <property type="entry name" value="PPR"/>
    <property type="match status" value="3"/>
</dbReference>
<dbReference type="InterPro" id="IPR002885">
    <property type="entry name" value="PPR_rpt"/>
</dbReference>
<dbReference type="Gene3D" id="1.25.40.10">
    <property type="entry name" value="Tetratricopeptide repeat domain"/>
    <property type="match status" value="1"/>
</dbReference>
<reference evidence="3" key="2">
    <citation type="journal article" date="2024" name="Plant">
        <title>Genomic evolution and insights into agronomic trait innovations of Sesamum species.</title>
        <authorList>
            <person name="Miao H."/>
            <person name="Wang L."/>
            <person name="Qu L."/>
            <person name="Liu H."/>
            <person name="Sun Y."/>
            <person name="Le M."/>
            <person name="Wang Q."/>
            <person name="Wei S."/>
            <person name="Zheng Y."/>
            <person name="Lin W."/>
            <person name="Duan Y."/>
            <person name="Cao H."/>
            <person name="Xiong S."/>
            <person name="Wang X."/>
            <person name="Wei L."/>
            <person name="Li C."/>
            <person name="Ma Q."/>
            <person name="Ju M."/>
            <person name="Zhao R."/>
            <person name="Li G."/>
            <person name="Mu C."/>
            <person name="Tian Q."/>
            <person name="Mei H."/>
            <person name="Zhang T."/>
            <person name="Gao T."/>
            <person name="Zhang H."/>
        </authorList>
    </citation>
    <scope>NUCLEOTIDE SEQUENCE</scope>
    <source>
        <strain evidence="3">G01</strain>
    </source>
</reference>
<evidence type="ECO:0000313" key="3">
    <source>
        <dbReference type="EMBL" id="KAL0289703.1"/>
    </source>
</evidence>
<protein>
    <recommendedName>
        <fullName evidence="4">Pentatricopeptide repeat-containing protein</fullName>
    </recommendedName>
</protein>
<evidence type="ECO:0000256" key="2">
    <source>
        <dbReference type="PROSITE-ProRule" id="PRU00708"/>
    </source>
</evidence>
<keyword evidence="1" id="KW-0677">Repeat</keyword>
<evidence type="ECO:0008006" key="4">
    <source>
        <dbReference type="Google" id="ProtNLM"/>
    </source>
</evidence>
<feature type="repeat" description="PPR" evidence="2">
    <location>
        <begin position="26"/>
        <end position="60"/>
    </location>
</feature>
<dbReference type="GO" id="GO:0009451">
    <property type="term" value="P:RNA modification"/>
    <property type="evidence" value="ECO:0007669"/>
    <property type="project" value="InterPro"/>
</dbReference>
<sequence length="112" mass="12688">MINGYLKLEDGFECAWDLFDKMPDRDLVSWNLMVDCCAKNGKMGLAQVLFDRMPERDVVSWASMVDGYAKVGNVEAARRFFDAMPRDVISCNAMMAGYVNNGYYERSAECVS</sequence>
<dbReference type="AlphaFoldDB" id="A0AAW2J829"/>
<dbReference type="PROSITE" id="PS51375">
    <property type="entry name" value="PPR"/>
    <property type="match status" value="1"/>
</dbReference>
<dbReference type="InterPro" id="IPR046960">
    <property type="entry name" value="PPR_At4g14850-like_plant"/>
</dbReference>
<dbReference type="NCBIfam" id="TIGR00756">
    <property type="entry name" value="PPR"/>
    <property type="match status" value="2"/>
</dbReference>
<dbReference type="PANTHER" id="PTHR47926">
    <property type="entry name" value="PENTATRICOPEPTIDE REPEAT-CONTAINING PROTEIN"/>
    <property type="match status" value="1"/>
</dbReference>
<reference evidence="3" key="1">
    <citation type="submission" date="2020-06" db="EMBL/GenBank/DDBJ databases">
        <authorList>
            <person name="Li T."/>
            <person name="Hu X."/>
            <person name="Zhang T."/>
            <person name="Song X."/>
            <person name="Zhang H."/>
            <person name="Dai N."/>
            <person name="Sheng W."/>
            <person name="Hou X."/>
            <person name="Wei L."/>
        </authorList>
    </citation>
    <scope>NUCLEOTIDE SEQUENCE</scope>
    <source>
        <strain evidence="3">G01</strain>
        <tissue evidence="3">Leaf</tissue>
    </source>
</reference>
<organism evidence="3">
    <name type="scientific">Sesamum angustifolium</name>
    <dbReference type="NCBI Taxonomy" id="2727405"/>
    <lineage>
        <taxon>Eukaryota</taxon>
        <taxon>Viridiplantae</taxon>
        <taxon>Streptophyta</taxon>
        <taxon>Embryophyta</taxon>
        <taxon>Tracheophyta</taxon>
        <taxon>Spermatophyta</taxon>
        <taxon>Magnoliopsida</taxon>
        <taxon>eudicotyledons</taxon>
        <taxon>Gunneridae</taxon>
        <taxon>Pentapetalae</taxon>
        <taxon>asterids</taxon>
        <taxon>lamiids</taxon>
        <taxon>Lamiales</taxon>
        <taxon>Pedaliaceae</taxon>
        <taxon>Sesamum</taxon>
    </lineage>
</organism>
<gene>
    <name evidence="3" type="ORF">Sangu_2606600</name>
</gene>
<evidence type="ECO:0000256" key="1">
    <source>
        <dbReference type="ARBA" id="ARBA00022737"/>
    </source>
</evidence>
<dbReference type="GO" id="GO:0003723">
    <property type="term" value="F:RNA binding"/>
    <property type="evidence" value="ECO:0007669"/>
    <property type="project" value="InterPro"/>
</dbReference>
<proteinExistence type="predicted"/>
<dbReference type="EMBL" id="JACGWK010001387">
    <property type="protein sequence ID" value="KAL0289703.1"/>
    <property type="molecule type" value="Genomic_DNA"/>
</dbReference>
<name>A0AAW2J829_9LAMI</name>